<name>A0A0E9UV07_ANGAN</name>
<reference evidence="1" key="1">
    <citation type="submission" date="2014-11" db="EMBL/GenBank/DDBJ databases">
        <authorList>
            <person name="Amaro Gonzalez C."/>
        </authorList>
    </citation>
    <scope>NUCLEOTIDE SEQUENCE</scope>
</reference>
<dbReference type="EMBL" id="GBXM01039814">
    <property type="protein sequence ID" value="JAH68763.1"/>
    <property type="molecule type" value="Transcribed_RNA"/>
</dbReference>
<proteinExistence type="predicted"/>
<dbReference type="AlphaFoldDB" id="A0A0E9UV07"/>
<protein>
    <submittedName>
        <fullName evidence="1">Uncharacterized protein</fullName>
    </submittedName>
</protein>
<evidence type="ECO:0000313" key="1">
    <source>
        <dbReference type="EMBL" id="JAH68763.1"/>
    </source>
</evidence>
<accession>A0A0E9UV07</accession>
<organism evidence="1">
    <name type="scientific">Anguilla anguilla</name>
    <name type="common">European freshwater eel</name>
    <name type="synonym">Muraena anguilla</name>
    <dbReference type="NCBI Taxonomy" id="7936"/>
    <lineage>
        <taxon>Eukaryota</taxon>
        <taxon>Metazoa</taxon>
        <taxon>Chordata</taxon>
        <taxon>Craniata</taxon>
        <taxon>Vertebrata</taxon>
        <taxon>Euteleostomi</taxon>
        <taxon>Actinopterygii</taxon>
        <taxon>Neopterygii</taxon>
        <taxon>Teleostei</taxon>
        <taxon>Anguilliformes</taxon>
        <taxon>Anguillidae</taxon>
        <taxon>Anguilla</taxon>
    </lineage>
</organism>
<sequence>MEIHNKWLCHLYEYKCIFNLFFLLQINLKGFSIVHSLQYFFGFIH</sequence>
<reference evidence="1" key="2">
    <citation type="journal article" date="2015" name="Fish Shellfish Immunol.">
        <title>Early steps in the European eel (Anguilla anguilla)-Vibrio vulnificus interaction in the gills: Role of the RtxA13 toxin.</title>
        <authorList>
            <person name="Callol A."/>
            <person name="Pajuelo D."/>
            <person name="Ebbesson L."/>
            <person name="Teles M."/>
            <person name="MacKenzie S."/>
            <person name="Amaro C."/>
        </authorList>
    </citation>
    <scope>NUCLEOTIDE SEQUENCE</scope>
</reference>